<evidence type="ECO:0000313" key="3">
    <source>
        <dbReference type="EMBL" id="CAI5758323.1"/>
    </source>
</evidence>
<sequence length="223" mass="26511">MSSIPAWKKLGLSVNTNTQEEEEQDSFQRIENGDLTNKQIKKLSNKKRKLQDDINKKDKDKEKKPPKRQKLPKNERKPPPIPDQLTYLKQFETDKSNWKFNKSKQNWILKNIKIIPKDYESALVLYMESIQGGSRDRIVTDLKEVIKKWNEKYEEAEKKIEQELEKKEDDQQQEENIEEKKEEDKKEDNKDNKDNIDLDYASRCQLILESMIGEDDIIEVKGK</sequence>
<dbReference type="PANTHER" id="PTHR22306">
    <property type="entry name" value="CHROMOSOME 7 OPEN READING FRAME 50"/>
    <property type="match status" value="1"/>
</dbReference>
<evidence type="ECO:0000313" key="4">
    <source>
        <dbReference type="Proteomes" id="UP001152885"/>
    </source>
</evidence>
<reference evidence="3" key="1">
    <citation type="submission" date="2022-12" db="EMBL/GenBank/DDBJ databases">
        <authorList>
            <person name="Brejova B."/>
        </authorList>
    </citation>
    <scope>NUCLEOTIDE SEQUENCE</scope>
</reference>
<feature type="region of interest" description="Disordered" evidence="1">
    <location>
        <begin position="1"/>
        <end position="83"/>
    </location>
</feature>
<proteinExistence type="predicted"/>
<feature type="compositionally biased region" description="Basic and acidic residues" evidence="1">
    <location>
        <begin position="50"/>
        <end position="63"/>
    </location>
</feature>
<dbReference type="AlphaFoldDB" id="A0A9W4TU20"/>
<keyword evidence="4" id="KW-1185">Reference proteome</keyword>
<protein>
    <recommendedName>
        <fullName evidence="2">WKF domain-containing protein</fullName>
    </recommendedName>
</protein>
<dbReference type="EMBL" id="CANTUO010000002">
    <property type="protein sequence ID" value="CAI5758323.1"/>
    <property type="molecule type" value="Genomic_DNA"/>
</dbReference>
<dbReference type="InterPro" id="IPR019327">
    <property type="entry name" value="WKF"/>
</dbReference>
<dbReference type="OrthoDB" id="10261563at2759"/>
<evidence type="ECO:0000256" key="1">
    <source>
        <dbReference type="SAM" id="MobiDB-lite"/>
    </source>
</evidence>
<feature type="compositionally biased region" description="Basic and acidic residues" evidence="1">
    <location>
        <begin position="178"/>
        <end position="195"/>
    </location>
</feature>
<feature type="domain" description="WKF" evidence="2">
    <location>
        <begin position="86"/>
        <end position="145"/>
    </location>
</feature>
<evidence type="ECO:0000259" key="2">
    <source>
        <dbReference type="Pfam" id="PF10180"/>
    </source>
</evidence>
<feature type="compositionally biased region" description="Basic residues" evidence="1">
    <location>
        <begin position="39"/>
        <end position="49"/>
    </location>
</feature>
<gene>
    <name evidence="3" type="ORF">CANVERA_P2837</name>
</gene>
<dbReference type="Pfam" id="PF10180">
    <property type="entry name" value="WKF"/>
    <property type="match status" value="1"/>
</dbReference>
<organism evidence="3 4">
    <name type="scientific">Candida verbasci</name>
    <dbReference type="NCBI Taxonomy" id="1227364"/>
    <lineage>
        <taxon>Eukaryota</taxon>
        <taxon>Fungi</taxon>
        <taxon>Dikarya</taxon>
        <taxon>Ascomycota</taxon>
        <taxon>Saccharomycotina</taxon>
        <taxon>Pichiomycetes</taxon>
        <taxon>Debaryomycetaceae</taxon>
        <taxon>Candida/Lodderomyces clade</taxon>
        <taxon>Candida</taxon>
    </lineage>
</organism>
<dbReference type="Proteomes" id="UP001152885">
    <property type="component" value="Unassembled WGS sequence"/>
</dbReference>
<feature type="region of interest" description="Disordered" evidence="1">
    <location>
        <begin position="163"/>
        <end position="195"/>
    </location>
</feature>
<name>A0A9W4TU20_9ASCO</name>
<dbReference type="PANTHER" id="PTHR22306:SF2">
    <property type="entry name" value="CHROMOSOME 7 OPEN READING FRAME 50"/>
    <property type="match status" value="1"/>
</dbReference>
<comment type="caution">
    <text evidence="3">The sequence shown here is derived from an EMBL/GenBank/DDBJ whole genome shotgun (WGS) entry which is preliminary data.</text>
</comment>
<accession>A0A9W4TU20</accession>